<reference evidence="1" key="1">
    <citation type="submission" date="2022-10" db="EMBL/GenBank/DDBJ databases">
        <authorList>
            <person name="Chen Y."/>
            <person name="Dougan E. K."/>
            <person name="Chan C."/>
            <person name="Rhodes N."/>
            <person name="Thang M."/>
        </authorList>
    </citation>
    <scope>NUCLEOTIDE SEQUENCE</scope>
</reference>
<dbReference type="Proteomes" id="UP001152797">
    <property type="component" value="Unassembled WGS sequence"/>
</dbReference>
<dbReference type="EMBL" id="CAMXCT020006730">
    <property type="protein sequence ID" value="CAL1172427.1"/>
    <property type="molecule type" value="Genomic_DNA"/>
</dbReference>
<dbReference type="AlphaFoldDB" id="A0A9P1GQJ4"/>
<proteinExistence type="predicted"/>
<dbReference type="EMBL" id="CAMXCT010006730">
    <property type="protein sequence ID" value="CAI4019052.1"/>
    <property type="molecule type" value="Genomic_DNA"/>
</dbReference>
<keyword evidence="3" id="KW-1185">Reference proteome</keyword>
<evidence type="ECO:0000313" key="2">
    <source>
        <dbReference type="EMBL" id="CAL1172427.1"/>
    </source>
</evidence>
<reference evidence="2" key="2">
    <citation type="submission" date="2024-04" db="EMBL/GenBank/DDBJ databases">
        <authorList>
            <person name="Chen Y."/>
            <person name="Shah S."/>
            <person name="Dougan E. K."/>
            <person name="Thang M."/>
            <person name="Chan C."/>
        </authorList>
    </citation>
    <scope>NUCLEOTIDE SEQUENCE [LARGE SCALE GENOMIC DNA]</scope>
</reference>
<organism evidence="1">
    <name type="scientific">Cladocopium goreaui</name>
    <dbReference type="NCBI Taxonomy" id="2562237"/>
    <lineage>
        <taxon>Eukaryota</taxon>
        <taxon>Sar</taxon>
        <taxon>Alveolata</taxon>
        <taxon>Dinophyceae</taxon>
        <taxon>Suessiales</taxon>
        <taxon>Symbiodiniaceae</taxon>
        <taxon>Cladocopium</taxon>
    </lineage>
</organism>
<evidence type="ECO:0000313" key="3">
    <source>
        <dbReference type="Proteomes" id="UP001152797"/>
    </source>
</evidence>
<gene>
    <name evidence="1" type="ORF">C1SCF055_LOCUS43575</name>
</gene>
<evidence type="ECO:0000313" key="1">
    <source>
        <dbReference type="EMBL" id="CAI4019052.1"/>
    </source>
</evidence>
<dbReference type="EMBL" id="CAMXCT030006730">
    <property type="protein sequence ID" value="CAL4806364.1"/>
    <property type="molecule type" value="Genomic_DNA"/>
</dbReference>
<comment type="caution">
    <text evidence="1">The sequence shown here is derived from an EMBL/GenBank/DDBJ whole genome shotgun (WGS) entry which is preliminary data.</text>
</comment>
<sequence length="151" mass="16252">MALSELWRFDAPPQARVKVTRDGFGVLLRQPSTCGATLYAFAPKVPQQLPLRSDARGMERGEVSWSTDGKYLASTGLEGKLQLLRKEENGYVEVALLEHGAWARDGGMEMSAEKRLSPHAAAMLVAFSAAPGAVAAPGAQLAAVARRCRAW</sequence>
<protein>
    <submittedName>
        <fullName evidence="1">Uncharacterized protein</fullName>
    </submittedName>
</protein>
<accession>A0A9P1GQJ4</accession>
<name>A0A9P1GQJ4_9DINO</name>